<keyword evidence="1" id="KW-1133">Transmembrane helix</keyword>
<keyword evidence="2" id="KW-0732">Signal</keyword>
<dbReference type="EMBL" id="VWXX01000058">
    <property type="protein sequence ID" value="KAA6181874.1"/>
    <property type="molecule type" value="Genomic_DNA"/>
</dbReference>
<keyword evidence="1" id="KW-0472">Membrane</keyword>
<feature type="transmembrane region" description="Helical" evidence="1">
    <location>
        <begin position="93"/>
        <end position="111"/>
    </location>
</feature>
<comment type="caution">
    <text evidence="4">The sequence shown here is derived from an EMBL/GenBank/DDBJ whole genome shotgun (WGS) entry which is preliminary data.</text>
</comment>
<feature type="transmembrane region" description="Helical" evidence="1">
    <location>
        <begin position="161"/>
        <end position="183"/>
    </location>
</feature>
<feature type="transmembrane region" description="Helical" evidence="1">
    <location>
        <begin position="189"/>
        <end position="212"/>
    </location>
</feature>
<feature type="domain" description="EamA" evidence="3">
    <location>
        <begin position="3"/>
        <end position="134"/>
    </location>
</feature>
<dbReference type="AlphaFoldDB" id="A0A5M8FC08"/>
<dbReference type="GO" id="GO:0016020">
    <property type="term" value="C:membrane"/>
    <property type="evidence" value="ECO:0007669"/>
    <property type="project" value="InterPro"/>
</dbReference>
<evidence type="ECO:0000259" key="3">
    <source>
        <dbReference type="Pfam" id="PF00892"/>
    </source>
</evidence>
<feature type="transmembrane region" description="Helical" evidence="1">
    <location>
        <begin position="271"/>
        <end position="293"/>
    </location>
</feature>
<keyword evidence="5" id="KW-1185">Reference proteome</keyword>
<protein>
    <submittedName>
        <fullName evidence="4">EamA family transporter</fullName>
    </submittedName>
</protein>
<evidence type="ECO:0000256" key="2">
    <source>
        <dbReference type="SAM" id="SignalP"/>
    </source>
</evidence>
<evidence type="ECO:0000313" key="5">
    <source>
        <dbReference type="Proteomes" id="UP000322981"/>
    </source>
</evidence>
<dbReference type="SUPFAM" id="SSF103481">
    <property type="entry name" value="Multidrug resistance efflux transporter EmrE"/>
    <property type="match status" value="1"/>
</dbReference>
<dbReference type="PANTHER" id="PTHR22911">
    <property type="entry name" value="ACYL-MALONYL CONDENSING ENZYME-RELATED"/>
    <property type="match status" value="1"/>
</dbReference>
<name>A0A5M8FC08_9GAMM</name>
<organism evidence="4 5">
    <name type="scientific">Thiohalocapsa marina</name>
    <dbReference type="NCBI Taxonomy" id="424902"/>
    <lineage>
        <taxon>Bacteria</taxon>
        <taxon>Pseudomonadati</taxon>
        <taxon>Pseudomonadota</taxon>
        <taxon>Gammaproteobacteria</taxon>
        <taxon>Chromatiales</taxon>
        <taxon>Chromatiaceae</taxon>
        <taxon>Thiohalocapsa</taxon>
    </lineage>
</organism>
<evidence type="ECO:0000313" key="4">
    <source>
        <dbReference type="EMBL" id="KAA6181874.1"/>
    </source>
</evidence>
<feature type="transmembrane region" description="Helical" evidence="1">
    <location>
        <begin position="246"/>
        <end position="265"/>
    </location>
</feature>
<dbReference type="Pfam" id="PF00892">
    <property type="entry name" value="EamA"/>
    <property type="match status" value="1"/>
</dbReference>
<feature type="chain" id="PRO_5024289989" evidence="2">
    <location>
        <begin position="20"/>
        <end position="318"/>
    </location>
</feature>
<dbReference type="InterPro" id="IPR037185">
    <property type="entry name" value="EmrE-like"/>
</dbReference>
<accession>A0A5M8FC08</accession>
<gene>
    <name evidence="4" type="ORF">F2Q65_18675</name>
</gene>
<dbReference type="Proteomes" id="UP000322981">
    <property type="component" value="Unassembled WGS sequence"/>
</dbReference>
<reference evidence="4 5" key="1">
    <citation type="submission" date="2019-09" db="EMBL/GenBank/DDBJ databases">
        <title>Whole-genome sequence of the purple sulfur bacterium Thiohalocapsa marina DSM 19078.</title>
        <authorList>
            <person name="Kyndt J.A."/>
            <person name="Meyer T.E."/>
        </authorList>
    </citation>
    <scope>NUCLEOTIDE SEQUENCE [LARGE SCALE GENOMIC DNA]</scope>
    <source>
        <strain evidence="4 5">DSM 19078</strain>
    </source>
</reference>
<feature type="transmembrane region" description="Helical" evidence="1">
    <location>
        <begin position="62"/>
        <end position="81"/>
    </location>
</feature>
<dbReference type="OrthoDB" id="5762785at2"/>
<feature type="signal peptide" evidence="2">
    <location>
        <begin position="1"/>
        <end position="19"/>
    </location>
</feature>
<sequence length="318" mass="34216">MGWFFLSLLCALALASADAATKAWLQDYSARELALVRFTLTALLLLPLLRDVPDLGALPPAFWGWMLLLWPLEIAAMLLYMTAIRDHPLSLTLPLLAFTPVFILGVAFWLLGERVPAQGAVGVVLVVAGAWLLNLRHARLGDWRSWGAPLVALVSEPGSRLMLAVALVYALTATMGKAALAYVPAEQFGALYFLSLGIILPLVLALPAPRGLARLFGGPRRRPASIRQPTTSSALKARSGLLRRPVAVLVVAALNALMVYTHFLALAHVEVAYMIAVKRTSLLFGILYGALLFREPGLRSRLPAGGLMLAGVVCILTA</sequence>
<dbReference type="RefSeq" id="WP_150094909.1">
    <property type="nucleotide sequence ID" value="NZ_JBFUOH010000028.1"/>
</dbReference>
<feature type="transmembrane region" description="Helical" evidence="1">
    <location>
        <begin position="117"/>
        <end position="135"/>
    </location>
</feature>
<evidence type="ECO:0000256" key="1">
    <source>
        <dbReference type="SAM" id="Phobius"/>
    </source>
</evidence>
<keyword evidence="1" id="KW-0812">Transmembrane</keyword>
<dbReference type="PANTHER" id="PTHR22911:SF137">
    <property type="entry name" value="SOLUTE CARRIER FAMILY 35 MEMBER G2-RELATED"/>
    <property type="match status" value="1"/>
</dbReference>
<proteinExistence type="predicted"/>
<dbReference type="Gene3D" id="1.10.3730.20">
    <property type="match status" value="1"/>
</dbReference>
<dbReference type="InterPro" id="IPR000620">
    <property type="entry name" value="EamA_dom"/>
</dbReference>